<evidence type="ECO:0000313" key="4">
    <source>
        <dbReference type="Proteomes" id="UP000492821"/>
    </source>
</evidence>
<comment type="subcellular location">
    <subcellularLocation>
        <location evidence="1">Secreted</location>
    </subcellularLocation>
</comment>
<dbReference type="PROSITE" id="PS00118">
    <property type="entry name" value="PA2_HIS"/>
    <property type="match status" value="1"/>
</dbReference>
<dbReference type="InterPro" id="IPR036444">
    <property type="entry name" value="PLipase_A2_dom_sf"/>
</dbReference>
<name>A0A7E4US26_PANRE</name>
<evidence type="ECO:0000313" key="5">
    <source>
        <dbReference type="WBParaSite" id="Pan_g12175.t1"/>
    </source>
</evidence>
<reference evidence="5" key="2">
    <citation type="submission" date="2020-10" db="UniProtKB">
        <authorList>
            <consortium name="WormBaseParasite"/>
        </authorList>
    </citation>
    <scope>IDENTIFICATION</scope>
</reference>
<evidence type="ECO:0000256" key="2">
    <source>
        <dbReference type="ARBA" id="ARBA00022525"/>
    </source>
</evidence>
<dbReference type="Gene3D" id="1.20.90.10">
    <property type="entry name" value="Phospholipase A2 domain"/>
    <property type="match status" value="1"/>
</dbReference>
<evidence type="ECO:0000256" key="3">
    <source>
        <dbReference type="SAM" id="Phobius"/>
    </source>
</evidence>
<keyword evidence="2" id="KW-0964">Secreted</keyword>
<dbReference type="AlphaFoldDB" id="A0A7E4US26"/>
<dbReference type="GO" id="GO:0005576">
    <property type="term" value="C:extracellular region"/>
    <property type="evidence" value="ECO:0007669"/>
    <property type="project" value="UniProtKB-SubCell"/>
</dbReference>
<dbReference type="Proteomes" id="UP000492821">
    <property type="component" value="Unassembled WGS sequence"/>
</dbReference>
<dbReference type="GO" id="GO:0004623">
    <property type="term" value="F:phospholipase A2 activity"/>
    <property type="evidence" value="ECO:0007669"/>
    <property type="project" value="InterPro"/>
</dbReference>
<accession>A0A7E4US26</accession>
<evidence type="ECO:0000256" key="1">
    <source>
        <dbReference type="ARBA" id="ARBA00004613"/>
    </source>
</evidence>
<keyword evidence="3" id="KW-1133">Transmembrane helix</keyword>
<dbReference type="GO" id="GO:0006644">
    <property type="term" value="P:phospholipid metabolic process"/>
    <property type="evidence" value="ECO:0007669"/>
    <property type="project" value="InterPro"/>
</dbReference>
<dbReference type="InterPro" id="IPR033113">
    <property type="entry name" value="PLA2_histidine"/>
</dbReference>
<proteinExistence type="predicted"/>
<dbReference type="GO" id="GO:0050482">
    <property type="term" value="P:arachidonate secretion"/>
    <property type="evidence" value="ECO:0007669"/>
    <property type="project" value="InterPro"/>
</dbReference>
<dbReference type="InterPro" id="IPR053322">
    <property type="entry name" value="PLA2-like"/>
</dbReference>
<dbReference type="SUPFAM" id="SSF48619">
    <property type="entry name" value="Phospholipase A2, PLA2"/>
    <property type="match status" value="1"/>
</dbReference>
<protein>
    <submittedName>
        <fullName evidence="5">Phospholipase A2</fullName>
    </submittedName>
</protein>
<reference evidence="4" key="1">
    <citation type="journal article" date="2013" name="Genetics">
        <title>The draft genome and transcriptome of Panagrellus redivivus are shaped by the harsh demands of a free-living lifestyle.</title>
        <authorList>
            <person name="Srinivasan J."/>
            <person name="Dillman A.R."/>
            <person name="Macchietto M.G."/>
            <person name="Heikkinen L."/>
            <person name="Lakso M."/>
            <person name="Fracchia K.M."/>
            <person name="Antoshechkin I."/>
            <person name="Mortazavi A."/>
            <person name="Wong G."/>
            <person name="Sternberg P.W."/>
        </authorList>
    </citation>
    <scope>NUCLEOTIDE SEQUENCE [LARGE SCALE GENOMIC DNA]</scope>
    <source>
        <strain evidence="4">MT8872</strain>
    </source>
</reference>
<keyword evidence="3" id="KW-0812">Transmembrane</keyword>
<keyword evidence="4" id="KW-1185">Reference proteome</keyword>
<dbReference type="WBParaSite" id="Pan_g12175.t1">
    <property type="protein sequence ID" value="Pan_g12175.t1"/>
    <property type="gene ID" value="Pan_g12175"/>
</dbReference>
<sequence>MNFHVLLTDHVVRYRPAPSMKALPWLSAVLLCVLGRFILINARLVKHRVPLRLGAEPNLGRWYCGGTYLDGIVAIASVYLFCGNIDDINLCCKQHDECYSSQYVSRDMCDGKFYQCLETPMRNCEITLINFSNAVDYFGGYFYNKKTRERMVEYMLVNIEHGDEVTLKPPIYYDNTYID</sequence>
<organism evidence="4 5">
    <name type="scientific">Panagrellus redivivus</name>
    <name type="common">Microworm</name>
    <dbReference type="NCBI Taxonomy" id="6233"/>
    <lineage>
        <taxon>Eukaryota</taxon>
        <taxon>Metazoa</taxon>
        <taxon>Ecdysozoa</taxon>
        <taxon>Nematoda</taxon>
        <taxon>Chromadorea</taxon>
        <taxon>Rhabditida</taxon>
        <taxon>Tylenchina</taxon>
        <taxon>Panagrolaimomorpha</taxon>
        <taxon>Panagrolaimoidea</taxon>
        <taxon>Panagrolaimidae</taxon>
        <taxon>Panagrellus</taxon>
    </lineage>
</organism>
<dbReference type="PANTHER" id="PTHR34228">
    <property type="entry name" value="PROTEIN CBG09474-RELATED"/>
    <property type="match status" value="1"/>
</dbReference>
<feature type="transmembrane region" description="Helical" evidence="3">
    <location>
        <begin position="22"/>
        <end position="42"/>
    </location>
</feature>
<feature type="transmembrane region" description="Helical" evidence="3">
    <location>
        <begin position="62"/>
        <end position="81"/>
    </location>
</feature>
<keyword evidence="3" id="KW-0472">Membrane</keyword>